<dbReference type="EC" id="3.1.1.-" evidence="2"/>
<dbReference type="GO" id="GO:0005737">
    <property type="term" value="C:cytoplasm"/>
    <property type="evidence" value="ECO:0007669"/>
    <property type="project" value="UniProtKB-SubCell"/>
</dbReference>
<dbReference type="Proteomes" id="UP000019243">
    <property type="component" value="Unassembled WGS sequence"/>
</dbReference>
<sequence length="148" mass="15903">MKIIIQRSLQASVTIANTEVGAIDYGFVVLVGFGEDDTTADIAYTINKMIHLRIFEDEDGKMNRSLLDVGGQVLSISQFTLFANTKKGRRPSFTAAAAPEKANALYEAFNLALRTAGITVATGQFGADMQVSLTNDGPVTITIDSKKP</sequence>
<keyword evidence="2" id="KW-0378">Hydrolase</keyword>
<comment type="caution">
    <text evidence="3">The sequence shown here is derived from an EMBL/GenBank/DDBJ whole genome shotgun (WGS) entry which is preliminary data.</text>
</comment>
<dbReference type="GO" id="GO:0106026">
    <property type="term" value="F:Gly-tRNA(Ala) deacylase activity"/>
    <property type="evidence" value="ECO:0007669"/>
    <property type="project" value="UniProtKB-UniRule"/>
</dbReference>
<dbReference type="GO" id="GO:0051500">
    <property type="term" value="F:D-tyrosyl-tRNA(Tyr) deacylase activity"/>
    <property type="evidence" value="ECO:0007669"/>
    <property type="project" value="TreeGrafter"/>
</dbReference>
<gene>
    <name evidence="2" type="primary">dtd</name>
    <name evidence="3" type="ORF">BCAMP_02375</name>
</gene>
<proteinExistence type="inferred from homology"/>
<comment type="catalytic activity">
    <reaction evidence="2">
        <text>a D-aminoacyl-tRNA + H2O = a tRNA + a D-alpha-amino acid + H(+)</text>
        <dbReference type="Rhea" id="RHEA:13953"/>
        <dbReference type="Rhea" id="RHEA-COMP:10123"/>
        <dbReference type="Rhea" id="RHEA-COMP:10124"/>
        <dbReference type="ChEBI" id="CHEBI:15377"/>
        <dbReference type="ChEBI" id="CHEBI:15378"/>
        <dbReference type="ChEBI" id="CHEBI:59871"/>
        <dbReference type="ChEBI" id="CHEBI:78442"/>
        <dbReference type="ChEBI" id="CHEBI:79333"/>
        <dbReference type="EC" id="3.1.1.96"/>
    </reaction>
</comment>
<comment type="similarity">
    <text evidence="1 2">Belongs to the DTD family.</text>
</comment>
<evidence type="ECO:0000256" key="2">
    <source>
        <dbReference type="HAMAP-Rule" id="MF_00518"/>
    </source>
</evidence>
<evidence type="ECO:0000313" key="3">
    <source>
        <dbReference type="EMBL" id="EUJ41694.1"/>
    </source>
</evidence>
<dbReference type="InterPro" id="IPR003732">
    <property type="entry name" value="Daa-tRNA_deacyls_DTD"/>
</dbReference>
<comment type="subunit">
    <text evidence="2">Homodimer.</text>
</comment>
<dbReference type="GO" id="GO:0019478">
    <property type="term" value="P:D-amino acid catabolic process"/>
    <property type="evidence" value="ECO:0007669"/>
    <property type="project" value="UniProtKB-UniRule"/>
</dbReference>
<protein>
    <recommendedName>
        <fullName evidence="2">D-aminoacyl-tRNA deacylase</fullName>
        <shortName evidence="2">DTD</shortName>
        <ecNumber evidence="2">3.1.1.96</ecNumber>
    </recommendedName>
    <alternativeName>
        <fullName evidence="2">Gly-tRNA(Ala) deacylase</fullName>
        <ecNumber evidence="2">3.1.1.-</ecNumber>
    </alternativeName>
</protein>
<dbReference type="GO" id="GO:0043908">
    <property type="term" value="F:Ser(Gly)-tRNA(Ala) hydrolase activity"/>
    <property type="evidence" value="ECO:0007669"/>
    <property type="project" value="UniProtKB-UniRule"/>
</dbReference>
<dbReference type="HAMAP" id="MF_00518">
    <property type="entry name" value="Deacylase_Dtd"/>
    <property type="match status" value="1"/>
</dbReference>
<dbReference type="STRING" id="1265861.BCAMP_02375"/>
<keyword evidence="2" id="KW-0963">Cytoplasm</keyword>
<dbReference type="PANTHER" id="PTHR10472">
    <property type="entry name" value="D-TYROSYL-TRNA TYR DEACYLASE"/>
    <property type="match status" value="1"/>
</dbReference>
<evidence type="ECO:0000256" key="1">
    <source>
        <dbReference type="ARBA" id="ARBA00009673"/>
    </source>
</evidence>
<dbReference type="PANTHER" id="PTHR10472:SF5">
    <property type="entry name" value="D-AMINOACYL-TRNA DEACYLASE 1"/>
    <property type="match status" value="1"/>
</dbReference>
<comment type="domain">
    <text evidence="2">A Gly-cisPro motif from one monomer fits into the active site of the other monomer to allow specific chiral rejection of L-amino acids.</text>
</comment>
<keyword evidence="4" id="KW-1185">Reference proteome</keyword>
<accession>W7CPV8</accession>
<keyword evidence="2" id="KW-0694">RNA-binding</keyword>
<dbReference type="NCBIfam" id="TIGR00256">
    <property type="entry name" value="D-aminoacyl-tRNA deacylase"/>
    <property type="match status" value="1"/>
</dbReference>
<dbReference type="PATRIC" id="fig|1265861.3.peg.460"/>
<feature type="short sequence motif" description="Gly-cisPro motif, important for rejection of L-amino acids" evidence="2">
    <location>
        <begin position="137"/>
        <end position="138"/>
    </location>
</feature>
<dbReference type="AlphaFoldDB" id="W7CPV8"/>
<comment type="subcellular location">
    <subcellularLocation>
        <location evidence="2">Cytoplasm</location>
    </subcellularLocation>
</comment>
<keyword evidence="2" id="KW-0820">tRNA-binding</keyword>
<reference evidence="3 4" key="1">
    <citation type="submission" date="2012-12" db="EMBL/GenBank/DDBJ databases">
        <title>Novel taxa of Listeriaceae from agricultural environments in the United States.</title>
        <authorList>
            <person name="den Bakker H.C."/>
            <person name="Allred A."/>
            <person name="Warchocki S."/>
            <person name="Wright E.M."/>
            <person name="Burrell A."/>
            <person name="Nightingale K.K."/>
            <person name="Kephart D."/>
            <person name="Wiedmann M."/>
        </authorList>
    </citation>
    <scope>NUCLEOTIDE SEQUENCE [LARGE SCALE GENOMIC DNA]</scope>
    <source>
        <strain evidence="3 4">FSL F6-1037</strain>
    </source>
</reference>
<name>W7CPV8_9LIST</name>
<comment type="catalytic activity">
    <reaction evidence="2">
        <text>glycyl-tRNA(Ala) + H2O = tRNA(Ala) + glycine + H(+)</text>
        <dbReference type="Rhea" id="RHEA:53744"/>
        <dbReference type="Rhea" id="RHEA-COMP:9657"/>
        <dbReference type="Rhea" id="RHEA-COMP:13640"/>
        <dbReference type="ChEBI" id="CHEBI:15377"/>
        <dbReference type="ChEBI" id="CHEBI:15378"/>
        <dbReference type="ChEBI" id="CHEBI:57305"/>
        <dbReference type="ChEBI" id="CHEBI:78442"/>
        <dbReference type="ChEBI" id="CHEBI:78522"/>
    </reaction>
</comment>
<dbReference type="GO" id="GO:0000049">
    <property type="term" value="F:tRNA binding"/>
    <property type="evidence" value="ECO:0007669"/>
    <property type="project" value="UniProtKB-UniRule"/>
</dbReference>
<dbReference type="RefSeq" id="WP_035313295.1">
    <property type="nucleotide sequence ID" value="NZ_AODH01000009.1"/>
</dbReference>
<dbReference type="EC" id="3.1.1.96" evidence="2"/>
<dbReference type="SUPFAM" id="SSF69500">
    <property type="entry name" value="DTD-like"/>
    <property type="match status" value="1"/>
</dbReference>
<evidence type="ECO:0000313" key="4">
    <source>
        <dbReference type="Proteomes" id="UP000019243"/>
    </source>
</evidence>
<dbReference type="Gene3D" id="3.50.80.10">
    <property type="entry name" value="D-tyrosyl-tRNA(Tyr) deacylase"/>
    <property type="match status" value="1"/>
</dbReference>
<comment type="function">
    <text evidence="2">An aminoacyl-tRNA editing enzyme that deacylates mischarged D-aminoacyl-tRNAs. Also deacylates mischarged glycyl-tRNA(Ala), protecting cells against glycine mischarging by AlaRS. Acts via tRNA-based rather than protein-based catalysis; rejects L-amino acids rather than detecting D-amino acids in the active site. By recycling D-aminoacyl-tRNA to D-amino acids and free tRNA molecules, this enzyme counteracts the toxicity associated with the formation of D-aminoacyl-tRNA entities in vivo and helps enforce protein L-homochirality.</text>
</comment>
<dbReference type="InterPro" id="IPR023509">
    <property type="entry name" value="DTD-like_sf"/>
</dbReference>
<dbReference type="FunFam" id="3.50.80.10:FF:000001">
    <property type="entry name" value="D-aminoacyl-tRNA deacylase"/>
    <property type="match status" value="1"/>
</dbReference>
<organism evidence="3 4">
    <name type="scientific">Brochothrix campestris FSL F6-1037</name>
    <dbReference type="NCBI Taxonomy" id="1265861"/>
    <lineage>
        <taxon>Bacteria</taxon>
        <taxon>Bacillati</taxon>
        <taxon>Bacillota</taxon>
        <taxon>Bacilli</taxon>
        <taxon>Bacillales</taxon>
        <taxon>Listeriaceae</taxon>
        <taxon>Brochothrix</taxon>
    </lineage>
</organism>
<dbReference type="OrthoDB" id="9801395at2"/>
<dbReference type="EMBL" id="AODH01000009">
    <property type="protein sequence ID" value="EUJ41694.1"/>
    <property type="molecule type" value="Genomic_DNA"/>
</dbReference>
<dbReference type="Pfam" id="PF02580">
    <property type="entry name" value="Tyr_Deacylase"/>
    <property type="match status" value="1"/>
</dbReference>